<dbReference type="PANTHER" id="PTHR43775:SF37">
    <property type="entry name" value="SI:DKEY-61P9.11"/>
    <property type="match status" value="1"/>
</dbReference>
<dbReference type="InterPro" id="IPR020841">
    <property type="entry name" value="PKS_Beta-ketoAc_synthase_dom"/>
</dbReference>
<dbReference type="InterPro" id="IPR014030">
    <property type="entry name" value="Ketoacyl_synth_N"/>
</dbReference>
<dbReference type="Pfam" id="PF00109">
    <property type="entry name" value="ketoacyl-synt"/>
    <property type="match status" value="1"/>
</dbReference>
<feature type="compositionally biased region" description="Gly residues" evidence="4">
    <location>
        <begin position="801"/>
        <end position="810"/>
    </location>
</feature>
<dbReference type="InterPro" id="IPR050091">
    <property type="entry name" value="PKS_NRPS_Biosynth_Enz"/>
</dbReference>
<dbReference type="InterPro" id="IPR014031">
    <property type="entry name" value="Ketoacyl_synth_C"/>
</dbReference>
<feature type="region of interest" description="Disordered" evidence="4">
    <location>
        <begin position="777"/>
        <end position="810"/>
    </location>
</feature>
<evidence type="ECO:0000256" key="3">
    <source>
        <dbReference type="RuleBase" id="RU003694"/>
    </source>
</evidence>
<dbReference type="Proteomes" id="UP000604046">
    <property type="component" value="Unassembled WGS sequence"/>
</dbReference>
<name>A0A812TJL7_9DINO</name>
<protein>
    <submittedName>
        <fullName evidence="6">Msl3 protein</fullName>
    </submittedName>
</protein>
<dbReference type="GO" id="GO:0006633">
    <property type="term" value="P:fatty acid biosynthetic process"/>
    <property type="evidence" value="ECO:0007669"/>
    <property type="project" value="TreeGrafter"/>
</dbReference>
<evidence type="ECO:0000256" key="1">
    <source>
        <dbReference type="ARBA" id="ARBA00022450"/>
    </source>
</evidence>
<keyword evidence="1" id="KW-0596">Phosphopantetheine</keyword>
<gene>
    <name evidence="6" type="primary">msl3</name>
    <name evidence="6" type="ORF">SNAT2548_LOCUS30204</name>
</gene>
<organism evidence="6 7">
    <name type="scientific">Symbiodinium natans</name>
    <dbReference type="NCBI Taxonomy" id="878477"/>
    <lineage>
        <taxon>Eukaryota</taxon>
        <taxon>Sar</taxon>
        <taxon>Alveolata</taxon>
        <taxon>Dinophyceae</taxon>
        <taxon>Suessiales</taxon>
        <taxon>Symbiodiniaceae</taxon>
        <taxon>Symbiodinium</taxon>
    </lineage>
</organism>
<dbReference type="OrthoDB" id="425185at2759"/>
<evidence type="ECO:0000313" key="6">
    <source>
        <dbReference type="EMBL" id="CAE7538712.1"/>
    </source>
</evidence>
<evidence type="ECO:0000256" key="4">
    <source>
        <dbReference type="SAM" id="MobiDB-lite"/>
    </source>
</evidence>
<comment type="similarity">
    <text evidence="3">Belongs to the thiolase-like superfamily. Beta-ketoacyl-ACP synthases family.</text>
</comment>
<dbReference type="CDD" id="cd00833">
    <property type="entry name" value="PKS"/>
    <property type="match status" value="1"/>
</dbReference>
<dbReference type="Gene3D" id="3.40.47.10">
    <property type="match status" value="1"/>
</dbReference>
<comment type="caution">
    <text evidence="6">The sequence shown here is derived from an EMBL/GenBank/DDBJ whole genome shotgun (WGS) entry which is preliminary data.</text>
</comment>
<keyword evidence="2" id="KW-0597">Phosphoprotein</keyword>
<feature type="domain" description="Ketosynthase family 3 (KS3)" evidence="5">
    <location>
        <begin position="265"/>
        <end position="680"/>
    </location>
</feature>
<dbReference type="InterPro" id="IPR016039">
    <property type="entry name" value="Thiolase-like"/>
</dbReference>
<evidence type="ECO:0000313" key="7">
    <source>
        <dbReference type="Proteomes" id="UP000604046"/>
    </source>
</evidence>
<keyword evidence="7" id="KW-1185">Reference proteome</keyword>
<dbReference type="SMART" id="SM00825">
    <property type="entry name" value="PKS_KS"/>
    <property type="match status" value="1"/>
</dbReference>
<dbReference type="EMBL" id="CAJNDS010002595">
    <property type="protein sequence ID" value="CAE7538712.1"/>
    <property type="molecule type" value="Genomic_DNA"/>
</dbReference>
<dbReference type="AlphaFoldDB" id="A0A812TJL7"/>
<dbReference type="SUPFAM" id="SSF53901">
    <property type="entry name" value="Thiolase-like"/>
    <property type="match status" value="2"/>
</dbReference>
<accession>A0A812TJL7</accession>
<proteinExistence type="inferred from homology"/>
<evidence type="ECO:0000256" key="2">
    <source>
        <dbReference type="ARBA" id="ARBA00022553"/>
    </source>
</evidence>
<dbReference type="Pfam" id="PF02801">
    <property type="entry name" value="Ketoacyl-synt_C"/>
    <property type="match status" value="1"/>
</dbReference>
<reference evidence="6" key="1">
    <citation type="submission" date="2021-02" db="EMBL/GenBank/DDBJ databases">
        <authorList>
            <person name="Dougan E. K."/>
            <person name="Rhodes N."/>
            <person name="Thang M."/>
            <person name="Chan C."/>
        </authorList>
    </citation>
    <scope>NUCLEOTIDE SEQUENCE</scope>
</reference>
<dbReference type="PROSITE" id="PS52004">
    <property type="entry name" value="KS3_2"/>
    <property type="match status" value="1"/>
</dbReference>
<dbReference type="GO" id="GO:0004312">
    <property type="term" value="F:fatty acid synthase activity"/>
    <property type="evidence" value="ECO:0007669"/>
    <property type="project" value="TreeGrafter"/>
</dbReference>
<evidence type="ECO:0000259" key="5">
    <source>
        <dbReference type="PROSITE" id="PS52004"/>
    </source>
</evidence>
<keyword evidence="3" id="KW-0808">Transferase</keyword>
<sequence>MQRQEGSQATSADDAARWLQFSGYCVLPARVPASRLAQAHETASTEEFELPSEIVAQGLLGPDFGVGVEFPTGASQAATQFPLWDLARDLLDLSACVAQHMASVFEFCAQTPVILHRRCELEGEEASLSEIDASRWLDVFRRHRLLSIFYLGPQSGVLDLWTFQGGSPKHPMQVQLEAGHALVLRPELLARQLHAPAGSLVMTCFALGRRPSARRVWPGQGHSPAACALDEWTRCRLQKLSEEDCVGLDIPFSWRKDLRRSYDNGLMVAVNCAAGRFPRADTLDAWCRTAGVAAADFATEVPFQRWDHSEVYDPDPNSQKRGTSCCRHAAFIDGLDLFASSTFSMLPEETQHLDPYQRLGLEAAFSILHSAGVNGGNPIRNQRSSGLYVACPSGADWEHGPKAKPISAQEALASRMSMMLGLRGPSSLVCLESASGLAAASLAAEALQACDSALALGVHLCLSPRMWSRYGVSTPLSRSGRCFAFDASSDGFVRGEGCCALMLSRFKLPDPTETASPPAGCIVGSAVSSKGSSADLAAPARADAIRRTVFEAMSGLEADFVDIAEVDGLGPAAEMLEMTTLRVTHRGQGTQAGPLQLTSLKASCGHQVQCAGLACVMQLLAAIRLGTTAAQPHLRQLNPQCLHNATESHSGVEPGQLTEPNLYAGVLGRGGGSIAYAVLWGFGGPMAQEDPAVLKPELLSAMEDGKGRNSPLAEVPGEGPTPKYCLIGSWDNWTRLQAMWCDADGWHGWLRLGPEGEESFQILKEGDPNQALFPNCRNARPGRPHPRGSRPQPAPALLAGRQGGRGLCGL</sequence>
<dbReference type="PANTHER" id="PTHR43775">
    <property type="entry name" value="FATTY ACID SYNTHASE"/>
    <property type="match status" value="1"/>
</dbReference>